<name>A0A3B0R230_9ZZZZ</name>
<accession>A0A3B0R230</accession>
<proteinExistence type="predicted"/>
<evidence type="ECO:0000313" key="1">
    <source>
        <dbReference type="EMBL" id="VAV86572.1"/>
    </source>
</evidence>
<gene>
    <name evidence="1" type="ORF">MNBD_ALPHA08-2198</name>
</gene>
<dbReference type="Gene3D" id="3.20.20.140">
    <property type="entry name" value="Metal-dependent hydrolases"/>
    <property type="match status" value="1"/>
</dbReference>
<reference evidence="1" key="1">
    <citation type="submission" date="2018-06" db="EMBL/GenBank/DDBJ databases">
        <authorList>
            <person name="Zhirakovskaya E."/>
        </authorList>
    </citation>
    <scope>NUCLEOTIDE SEQUENCE</scope>
</reference>
<sequence length="772" mass="85714">MKQQSPYGAVKRSLVGDNNPSVWPGADPSVFGFVTIEPTDAVEVRSFQTYKLVYTVGKLGLDDTGGICIAWRFISDSGTPQMSDPSAANFVSALSNGEGRLELKYDKHGGQRPWNEVLKVYQRGGYLKEGEKITITFGDTAGGSPGMLTQTFVEGGREFRVMADVQATGNFFELPNTQLAIPVVAGPPESWHAVIPTLRRPKEAFHLGIKAEDKWGNPTVQAKAKLRFESSLPVKGLPERLEYAPEDRALTLENLSVPEEGTLRIKVFIEDVQVAETGPLVIKSGAVAGFWGDLHGQTGETVGTNTIESYLDFARNKAFLDVTSHQANDFQVTSEFWKHLNVQTALFDEPGRFTVFPGYEWSGNTAVGGDHNVFFRTEGRTIRRCSHALLEDRSEIGTDAHTLSDLYKAFNDAKEDVVMYAHVGGRYANIFYDHDPLIETSVEMHSAWGTFEWILTDGFPLKRRVGVVCNSDGHKGRPGASYPGDSMFGAYGGLTCFLTDKNDRDSIFEAQRRRHHYGTTGCRMHMDVVVTLPEAGTLYERNPDAMPDTNTHQVVNAMMGDIVQTQAQTVEFSGEIIAHAGIERIEIRNGTEVLKVVRPYEKQNLGNRIRVLWSGAEYRGRGRNTNWSGRAQFNNAVIKKFETINQWNPDSLFEQRGSDTVIWKAVTTGNFMGFDAWIDGSENNGVGSLFVTTNHGDLLLDLSDIGLENIELDAGGLERKLKVFRLPDAPLERKMSFQQTISLSNNGDNPLWICVTTEDGFQAWSSPIYLFK</sequence>
<protein>
    <submittedName>
        <fullName evidence="1">Ortholog of Bordetella pertussis (BX470248) BP2101</fullName>
    </submittedName>
</protein>
<dbReference type="Pfam" id="PF12228">
    <property type="entry name" value="DUF3604"/>
    <property type="match status" value="2"/>
</dbReference>
<organism evidence="1">
    <name type="scientific">hydrothermal vent metagenome</name>
    <dbReference type="NCBI Taxonomy" id="652676"/>
    <lineage>
        <taxon>unclassified sequences</taxon>
        <taxon>metagenomes</taxon>
        <taxon>ecological metagenomes</taxon>
    </lineage>
</organism>
<dbReference type="EMBL" id="UOEC01000008">
    <property type="protein sequence ID" value="VAV86572.1"/>
    <property type="molecule type" value="Genomic_DNA"/>
</dbReference>
<dbReference type="InterPro" id="IPR022028">
    <property type="entry name" value="DUF3604"/>
</dbReference>
<dbReference type="AlphaFoldDB" id="A0A3B0R230"/>